<evidence type="ECO:0000256" key="4">
    <source>
        <dbReference type="ARBA" id="ARBA00022490"/>
    </source>
</evidence>
<accession>A0ABD2W3R8</accession>
<feature type="domain" description="F-box" evidence="9">
    <location>
        <begin position="171"/>
        <end position="222"/>
    </location>
</feature>
<dbReference type="InterPro" id="IPR011990">
    <property type="entry name" value="TPR-like_helical_dom_sf"/>
</dbReference>
<dbReference type="PANTHER" id="PTHR12874:SF29">
    <property type="entry name" value="F-BOX ONLY PROTEIN 9"/>
    <property type="match status" value="1"/>
</dbReference>
<evidence type="ECO:0000256" key="2">
    <source>
        <dbReference type="ARBA" id="ARBA00004906"/>
    </source>
</evidence>
<evidence type="ECO:0000256" key="3">
    <source>
        <dbReference type="ARBA" id="ARBA00019775"/>
    </source>
</evidence>
<evidence type="ECO:0000256" key="8">
    <source>
        <dbReference type="SAM" id="MobiDB-lite"/>
    </source>
</evidence>
<dbReference type="InterPro" id="IPR036047">
    <property type="entry name" value="F-box-like_dom_sf"/>
</dbReference>
<gene>
    <name evidence="10" type="ORF">TKK_016814</name>
</gene>
<dbReference type="AlphaFoldDB" id="A0ABD2W3R8"/>
<keyword evidence="11" id="KW-1185">Reference proteome</keyword>
<keyword evidence="5" id="KW-0833">Ubl conjugation pathway</keyword>
<dbReference type="CDD" id="cd22089">
    <property type="entry name" value="F-box_FBXO9"/>
    <property type="match status" value="1"/>
</dbReference>
<evidence type="ECO:0000256" key="5">
    <source>
        <dbReference type="ARBA" id="ARBA00022786"/>
    </source>
</evidence>
<evidence type="ECO:0000256" key="7">
    <source>
        <dbReference type="PROSITE-ProRule" id="PRU00339"/>
    </source>
</evidence>
<sequence length="434" mass="51675">MDDPAAEKDDSSSLQSPDALKTFREEWKKELQSSPKHVQNQKSQSHDSVQKEEDIHEKLQDLLLEDTAKEAQAKKLFLLGVEHERTGKLYEAIQFYRRAVQLVPDIEFRIYESTKPKPREEIEPEKQVSSEKIKCDRKSLETQDDSNIFEKFSNDIEKTGQVCLLNNEQEMVHISALPIEIILYIFRWIVSRELDFKSLEKVSQVCKGFYVYSRDVEIWRMACIRVWGVKCGHFEPDYRSWRHMYMQRPRLRYNGCYVSKTTYLRPGENSFQDQFYRPWHVVEYYRYLRFFPEGKVLMLTSTEEPQSCVNSLKSRNPRNPSVLIGHYRLHENRVTLVMKRQGTKNDSNVGYSNRRRKRNEIAHDSGVQTFYLEFEIQSYRKRVNFQLSWLSYSIYTKYKNGDEIPAKMNLGGRYPSFRFGRVKCYTHDSEFPLE</sequence>
<dbReference type="PANTHER" id="PTHR12874">
    <property type="entry name" value="F-BOX ONLY PROTEIN 48-RELATED"/>
    <property type="match status" value="1"/>
</dbReference>
<evidence type="ECO:0000259" key="9">
    <source>
        <dbReference type="PROSITE" id="PS50181"/>
    </source>
</evidence>
<feature type="region of interest" description="Disordered" evidence="8">
    <location>
        <begin position="30"/>
        <end position="54"/>
    </location>
</feature>
<dbReference type="Proteomes" id="UP001627154">
    <property type="component" value="Unassembled WGS sequence"/>
</dbReference>
<protein>
    <recommendedName>
        <fullName evidence="3">F-box only protein 9</fullName>
    </recommendedName>
</protein>
<dbReference type="InterPro" id="IPR001810">
    <property type="entry name" value="F-box_dom"/>
</dbReference>
<dbReference type="Pfam" id="PF19270">
    <property type="entry name" value="FBO_C"/>
    <property type="match status" value="1"/>
</dbReference>
<dbReference type="FunFam" id="1.20.1280.50:FF:000012">
    <property type="entry name" value="F-box only protein 9"/>
    <property type="match status" value="1"/>
</dbReference>
<dbReference type="Pfam" id="PF12937">
    <property type="entry name" value="F-box-like"/>
    <property type="match status" value="1"/>
</dbReference>
<evidence type="ECO:0000256" key="1">
    <source>
        <dbReference type="ARBA" id="ARBA00004496"/>
    </source>
</evidence>
<comment type="subcellular location">
    <subcellularLocation>
        <location evidence="1">Cytoplasm</location>
    </subcellularLocation>
</comment>
<dbReference type="EMBL" id="JBJJXI010000136">
    <property type="protein sequence ID" value="KAL3387695.1"/>
    <property type="molecule type" value="Genomic_DNA"/>
</dbReference>
<proteinExistence type="predicted"/>
<reference evidence="10 11" key="1">
    <citation type="journal article" date="2024" name="bioRxiv">
        <title>A reference genome for Trichogramma kaykai: A tiny desert-dwelling parasitoid wasp with competing sex-ratio distorters.</title>
        <authorList>
            <person name="Culotta J."/>
            <person name="Lindsey A.R."/>
        </authorList>
    </citation>
    <scope>NUCLEOTIDE SEQUENCE [LARGE SCALE GENOMIC DNA]</scope>
    <source>
        <strain evidence="10 11">KSX58</strain>
    </source>
</reference>
<dbReference type="PROSITE" id="PS50005">
    <property type="entry name" value="TPR"/>
    <property type="match status" value="1"/>
</dbReference>
<feature type="compositionally biased region" description="Basic and acidic residues" evidence="8">
    <location>
        <begin position="44"/>
        <end position="54"/>
    </location>
</feature>
<dbReference type="Gene3D" id="1.25.40.10">
    <property type="entry name" value="Tetratricopeptide repeat domain"/>
    <property type="match status" value="1"/>
</dbReference>
<dbReference type="GO" id="GO:0005737">
    <property type="term" value="C:cytoplasm"/>
    <property type="evidence" value="ECO:0007669"/>
    <property type="project" value="UniProtKB-SubCell"/>
</dbReference>
<dbReference type="Gene3D" id="1.20.1280.50">
    <property type="match status" value="1"/>
</dbReference>
<keyword evidence="6 7" id="KW-0802">TPR repeat</keyword>
<dbReference type="SUPFAM" id="SSF81383">
    <property type="entry name" value="F-box domain"/>
    <property type="match status" value="1"/>
</dbReference>
<comment type="caution">
    <text evidence="10">The sequence shown here is derived from an EMBL/GenBank/DDBJ whole genome shotgun (WGS) entry which is preliminary data.</text>
</comment>
<dbReference type="SMART" id="SM00028">
    <property type="entry name" value="TPR"/>
    <property type="match status" value="1"/>
</dbReference>
<evidence type="ECO:0000313" key="11">
    <source>
        <dbReference type="Proteomes" id="UP001627154"/>
    </source>
</evidence>
<feature type="repeat" description="TPR" evidence="7">
    <location>
        <begin position="73"/>
        <end position="106"/>
    </location>
</feature>
<name>A0ABD2W3R8_9HYME</name>
<dbReference type="InterPro" id="IPR019734">
    <property type="entry name" value="TPR_rpt"/>
</dbReference>
<comment type="pathway">
    <text evidence="2">Protein modification; protein ubiquitination.</text>
</comment>
<keyword evidence="4" id="KW-0963">Cytoplasm</keyword>
<evidence type="ECO:0000256" key="6">
    <source>
        <dbReference type="ARBA" id="ARBA00022803"/>
    </source>
</evidence>
<dbReference type="PROSITE" id="PS50181">
    <property type="entry name" value="FBOX"/>
    <property type="match status" value="1"/>
</dbReference>
<feature type="compositionally biased region" description="Polar residues" evidence="8">
    <location>
        <begin position="32"/>
        <end position="43"/>
    </location>
</feature>
<organism evidence="10 11">
    <name type="scientific">Trichogramma kaykai</name>
    <dbReference type="NCBI Taxonomy" id="54128"/>
    <lineage>
        <taxon>Eukaryota</taxon>
        <taxon>Metazoa</taxon>
        <taxon>Ecdysozoa</taxon>
        <taxon>Arthropoda</taxon>
        <taxon>Hexapoda</taxon>
        <taxon>Insecta</taxon>
        <taxon>Pterygota</taxon>
        <taxon>Neoptera</taxon>
        <taxon>Endopterygota</taxon>
        <taxon>Hymenoptera</taxon>
        <taxon>Apocrita</taxon>
        <taxon>Proctotrupomorpha</taxon>
        <taxon>Chalcidoidea</taxon>
        <taxon>Trichogrammatidae</taxon>
        <taxon>Trichogramma</taxon>
    </lineage>
</organism>
<dbReference type="InterPro" id="IPR045464">
    <property type="entry name" value="Hrt3/FBXO9_C"/>
</dbReference>
<evidence type="ECO:0000313" key="10">
    <source>
        <dbReference type="EMBL" id="KAL3387695.1"/>
    </source>
</evidence>